<feature type="region of interest" description="Disordered" evidence="2">
    <location>
        <begin position="548"/>
        <end position="604"/>
    </location>
</feature>
<feature type="region of interest" description="Disordered" evidence="2">
    <location>
        <begin position="1"/>
        <end position="154"/>
    </location>
</feature>
<dbReference type="OrthoDB" id="3546225at2759"/>
<feature type="compositionally biased region" description="Acidic residues" evidence="2">
    <location>
        <begin position="568"/>
        <end position="577"/>
    </location>
</feature>
<dbReference type="Proteomes" id="UP000235672">
    <property type="component" value="Unassembled WGS sequence"/>
</dbReference>
<protein>
    <submittedName>
        <fullName evidence="3">Uncharacterized protein</fullName>
    </submittedName>
</protein>
<sequence>MSPRKGRSQLKGTDTSPSPRMKISFNVNTQIPADNVGSRKEGSMDSAVSSCRASLKILEERSNLRDPGAPSPPPNLAASAVEPSSSPSKRRIRSGALPPCAKKSKSSSKESSITDPLAILSLENDESSVSSMSLDETIESHDQTPTSKAKPTPSINCPIQVEGPGEHGIQLQLDRSDIIIQAEEHLTKILKHKLELKEAEINEMREEINQIQLNYNAIVASNNAEVAGLLNSLEYDFRTQEENKAKERARNSQKQERMELLNMIPKLYQVEVMDAQWELEMLHNRKRYYIDVGSDGIDEFVKVPYSEQRYVDLARRILYLARPEDVQFHGCHGSDSKAKFESLSDFNLDYLSLIKEDGPCWGDYKAIEAALWLISRYLLHDRQETFRCLAAHPYYRQMKQVQTKIKQELVFFFDRLFTSKIGQFYHIENIPVDGALLRLGCDSTFRNEVSLDCGGSDKSTAVEDNVETFVELMFQMDPSEAETTDTENETTDPLSPKSVDRVSEPQGEPHKATVPTSTPETNVKRASRFTKSELEEYKVLAKTVLGKESLEVQVVERNGPKGPKTPDYEADTSDTENEVSGQNGDVSNNSEMIGTSEIEDVSLE</sequence>
<keyword evidence="1" id="KW-0175">Coiled coil</keyword>
<feature type="compositionally biased region" description="Polar residues" evidence="2">
    <location>
        <begin position="143"/>
        <end position="154"/>
    </location>
</feature>
<feature type="compositionally biased region" description="Polar residues" evidence="2">
    <location>
        <begin position="578"/>
        <end position="593"/>
    </location>
</feature>
<keyword evidence="4" id="KW-1185">Reference proteome</keyword>
<evidence type="ECO:0000313" key="3">
    <source>
        <dbReference type="EMBL" id="PMD27319.1"/>
    </source>
</evidence>
<feature type="compositionally biased region" description="Acidic residues" evidence="2">
    <location>
        <begin position="479"/>
        <end position="490"/>
    </location>
</feature>
<organism evidence="3 4">
    <name type="scientific">Hyaloscypha hepaticicola</name>
    <dbReference type="NCBI Taxonomy" id="2082293"/>
    <lineage>
        <taxon>Eukaryota</taxon>
        <taxon>Fungi</taxon>
        <taxon>Dikarya</taxon>
        <taxon>Ascomycota</taxon>
        <taxon>Pezizomycotina</taxon>
        <taxon>Leotiomycetes</taxon>
        <taxon>Helotiales</taxon>
        <taxon>Hyaloscyphaceae</taxon>
        <taxon>Hyaloscypha</taxon>
    </lineage>
</organism>
<feature type="compositionally biased region" description="Basic and acidic residues" evidence="2">
    <location>
        <begin position="498"/>
        <end position="511"/>
    </location>
</feature>
<proteinExistence type="predicted"/>
<feature type="coiled-coil region" evidence="1">
    <location>
        <begin position="182"/>
        <end position="221"/>
    </location>
</feature>
<reference evidence="3 4" key="1">
    <citation type="submission" date="2016-05" db="EMBL/GenBank/DDBJ databases">
        <title>A degradative enzymes factory behind the ericoid mycorrhizal symbiosis.</title>
        <authorList>
            <consortium name="DOE Joint Genome Institute"/>
            <person name="Martino E."/>
            <person name="Morin E."/>
            <person name="Grelet G."/>
            <person name="Kuo A."/>
            <person name="Kohler A."/>
            <person name="Daghino S."/>
            <person name="Barry K."/>
            <person name="Choi C."/>
            <person name="Cichocki N."/>
            <person name="Clum A."/>
            <person name="Copeland A."/>
            <person name="Hainaut M."/>
            <person name="Haridas S."/>
            <person name="Labutti K."/>
            <person name="Lindquist E."/>
            <person name="Lipzen A."/>
            <person name="Khouja H.-R."/>
            <person name="Murat C."/>
            <person name="Ohm R."/>
            <person name="Olson A."/>
            <person name="Spatafora J."/>
            <person name="Veneault-Fourrey C."/>
            <person name="Henrissat B."/>
            <person name="Grigoriev I."/>
            <person name="Martin F."/>
            <person name="Perotto S."/>
        </authorList>
    </citation>
    <scope>NUCLEOTIDE SEQUENCE [LARGE SCALE GENOMIC DNA]</scope>
    <source>
        <strain evidence="3 4">UAMH 7357</strain>
    </source>
</reference>
<dbReference type="EMBL" id="KZ613466">
    <property type="protein sequence ID" value="PMD27319.1"/>
    <property type="molecule type" value="Genomic_DNA"/>
</dbReference>
<evidence type="ECO:0000256" key="1">
    <source>
        <dbReference type="SAM" id="Coils"/>
    </source>
</evidence>
<evidence type="ECO:0000256" key="2">
    <source>
        <dbReference type="SAM" id="MobiDB-lite"/>
    </source>
</evidence>
<accession>A0A2J6QM53</accession>
<feature type="region of interest" description="Disordered" evidence="2">
    <location>
        <begin position="479"/>
        <end position="524"/>
    </location>
</feature>
<feature type="compositionally biased region" description="Low complexity" evidence="2">
    <location>
        <begin position="76"/>
        <end position="87"/>
    </location>
</feature>
<name>A0A2J6QM53_9HELO</name>
<evidence type="ECO:0000313" key="4">
    <source>
        <dbReference type="Proteomes" id="UP000235672"/>
    </source>
</evidence>
<dbReference type="AlphaFoldDB" id="A0A2J6QM53"/>
<gene>
    <name evidence="3" type="ORF">NA56DRAFT_231851</name>
</gene>